<evidence type="ECO:0000313" key="4">
    <source>
        <dbReference type="Proteomes" id="UP000814176"/>
    </source>
</evidence>
<accession>A0ABQ8KUP5</accession>
<evidence type="ECO:0000256" key="1">
    <source>
        <dbReference type="SAM" id="Coils"/>
    </source>
</evidence>
<feature type="coiled-coil region" evidence="1">
    <location>
        <begin position="117"/>
        <end position="270"/>
    </location>
</feature>
<evidence type="ECO:0000256" key="2">
    <source>
        <dbReference type="SAM" id="MobiDB-lite"/>
    </source>
</evidence>
<proteinExistence type="predicted"/>
<dbReference type="RefSeq" id="XP_047783822.1">
    <property type="nucleotide sequence ID" value="XM_047922395.1"/>
</dbReference>
<comment type="caution">
    <text evidence="3">The sequence shown here is derived from an EMBL/GenBank/DDBJ whole genome shotgun (WGS) entry which is preliminary data.</text>
</comment>
<organism evidence="3 4">
    <name type="scientific">Rhodofomes roseus</name>
    <dbReference type="NCBI Taxonomy" id="34475"/>
    <lineage>
        <taxon>Eukaryota</taxon>
        <taxon>Fungi</taxon>
        <taxon>Dikarya</taxon>
        <taxon>Basidiomycota</taxon>
        <taxon>Agaricomycotina</taxon>
        <taxon>Agaricomycetes</taxon>
        <taxon>Polyporales</taxon>
        <taxon>Rhodofomes</taxon>
    </lineage>
</organism>
<dbReference type="GeneID" id="72003127"/>
<keyword evidence="1" id="KW-0175">Coiled coil</keyword>
<feature type="region of interest" description="Disordered" evidence="2">
    <location>
        <begin position="28"/>
        <end position="53"/>
    </location>
</feature>
<reference evidence="3 4" key="1">
    <citation type="journal article" date="2021" name="Environ. Microbiol.">
        <title>Gene family expansions and transcriptome signatures uncover fungal adaptations to wood decay.</title>
        <authorList>
            <person name="Hage H."/>
            <person name="Miyauchi S."/>
            <person name="Viragh M."/>
            <person name="Drula E."/>
            <person name="Min B."/>
            <person name="Chaduli D."/>
            <person name="Navarro D."/>
            <person name="Favel A."/>
            <person name="Norest M."/>
            <person name="Lesage-Meessen L."/>
            <person name="Balint B."/>
            <person name="Merenyi Z."/>
            <person name="de Eugenio L."/>
            <person name="Morin E."/>
            <person name="Martinez A.T."/>
            <person name="Baldrian P."/>
            <person name="Stursova M."/>
            <person name="Martinez M.J."/>
            <person name="Novotny C."/>
            <person name="Magnuson J.K."/>
            <person name="Spatafora J.W."/>
            <person name="Maurice S."/>
            <person name="Pangilinan J."/>
            <person name="Andreopoulos W."/>
            <person name="LaButti K."/>
            <person name="Hundley H."/>
            <person name="Na H."/>
            <person name="Kuo A."/>
            <person name="Barry K."/>
            <person name="Lipzen A."/>
            <person name="Henrissat B."/>
            <person name="Riley R."/>
            <person name="Ahrendt S."/>
            <person name="Nagy L.G."/>
            <person name="Grigoriev I.V."/>
            <person name="Martin F."/>
            <person name="Rosso M.N."/>
        </authorList>
    </citation>
    <scope>NUCLEOTIDE SEQUENCE [LARGE SCALE GENOMIC DNA]</scope>
    <source>
        <strain evidence="3 4">CIRM-BRFM 1785</strain>
    </source>
</reference>
<gene>
    <name evidence="3" type="ORF">C8Q71DRAFT_734402</name>
</gene>
<evidence type="ECO:0000313" key="3">
    <source>
        <dbReference type="EMBL" id="KAH9842775.1"/>
    </source>
</evidence>
<keyword evidence="4" id="KW-1185">Reference proteome</keyword>
<dbReference type="Proteomes" id="UP000814176">
    <property type="component" value="Unassembled WGS sequence"/>
</dbReference>
<dbReference type="EMBL" id="JADCUA010000002">
    <property type="protein sequence ID" value="KAH9842775.1"/>
    <property type="molecule type" value="Genomic_DNA"/>
</dbReference>
<protein>
    <submittedName>
        <fullName evidence="3">Uncharacterized protein</fullName>
    </submittedName>
</protein>
<sequence length="392" mass="44230">MSFLPAPVTTPESRSRLTLDRLKKTATAGIKRSQSVRLPPSLSPHSTFSPLRSGESRDFGWYSRPARPFPLLHKKKTLSLDAACHGAPLLAFDLATPLAPIPSDVDEPRTNAQGTAVVGLAQRVEELASQVLKMEKERNARCAAEGTLRLEMQTLTAEKESLRAQVVSLQVLVRSSSRRMNDCVDASTAALDTERELRHEVQARARRAEDRIIVLQNENAFLTQAKAKAEREATRRTTDAKAWQEKVRTMQDSQELAVANIRKIEDLEKENCELKAAMHAFARGSTETIVLQLELIIERLRADFTRCKEREENQKVKGKENEFRRRDSCVLQEMRKTTQAIKACYTYVACQDCLTTANSVDLWTVQKLHSRTRRSCATTATYARAYAIVQFR</sequence>
<name>A0ABQ8KUP5_9APHY</name>